<gene>
    <name evidence="1" type="ORF">S01H1_44176</name>
</gene>
<protein>
    <submittedName>
        <fullName evidence="1">Uncharacterized protein</fullName>
    </submittedName>
</protein>
<evidence type="ECO:0000313" key="1">
    <source>
        <dbReference type="EMBL" id="GAG05321.1"/>
    </source>
</evidence>
<name>X0VXV0_9ZZZZ</name>
<organism evidence="1">
    <name type="scientific">marine sediment metagenome</name>
    <dbReference type="NCBI Taxonomy" id="412755"/>
    <lineage>
        <taxon>unclassified sequences</taxon>
        <taxon>metagenomes</taxon>
        <taxon>ecological metagenomes</taxon>
    </lineage>
</organism>
<proteinExistence type="predicted"/>
<reference evidence="1" key="1">
    <citation type="journal article" date="2014" name="Front. Microbiol.">
        <title>High frequency of phylogenetically diverse reductive dehalogenase-homologous genes in deep subseafloor sedimentary metagenomes.</title>
        <authorList>
            <person name="Kawai M."/>
            <person name="Futagami T."/>
            <person name="Toyoda A."/>
            <person name="Takaki Y."/>
            <person name="Nishi S."/>
            <person name="Hori S."/>
            <person name="Arai W."/>
            <person name="Tsubouchi T."/>
            <person name="Morono Y."/>
            <person name="Uchiyama I."/>
            <person name="Ito T."/>
            <person name="Fujiyama A."/>
            <person name="Inagaki F."/>
            <person name="Takami H."/>
        </authorList>
    </citation>
    <scope>NUCLEOTIDE SEQUENCE</scope>
    <source>
        <strain evidence="1">Expedition CK06-06</strain>
    </source>
</reference>
<comment type="caution">
    <text evidence="1">The sequence shown here is derived from an EMBL/GenBank/DDBJ whole genome shotgun (WGS) entry which is preliminary data.</text>
</comment>
<dbReference type="EMBL" id="BARS01028168">
    <property type="protein sequence ID" value="GAG05321.1"/>
    <property type="molecule type" value="Genomic_DNA"/>
</dbReference>
<dbReference type="AlphaFoldDB" id="X0VXV0"/>
<accession>X0VXV0</accession>
<sequence>MNNYETIKKANKELIEYRNKLIHYNENINTNKVIIKLNELISILEV</sequence>